<name>A0A0G1IXX1_9BACT</name>
<sequence length="63" mass="6719">MIANGPLAVAVFRQLVQETAPSAYERGELKVVVAAQIGLPLVRERMNPSVEEATVESLATPEA</sequence>
<dbReference type="Proteomes" id="UP000034652">
    <property type="component" value="Unassembled WGS sequence"/>
</dbReference>
<dbReference type="EMBL" id="LCIV01000002">
    <property type="protein sequence ID" value="KKT64231.1"/>
    <property type="molecule type" value="Genomic_DNA"/>
</dbReference>
<dbReference type="STRING" id="1618646.UW57_C0002G0111"/>
<evidence type="ECO:0000313" key="1">
    <source>
        <dbReference type="EMBL" id="KKT64231.1"/>
    </source>
</evidence>
<protein>
    <submittedName>
        <fullName evidence="1">Uncharacterized protein</fullName>
    </submittedName>
</protein>
<reference evidence="1 2" key="1">
    <citation type="journal article" date="2015" name="Nature">
        <title>rRNA introns, odd ribosomes, and small enigmatic genomes across a large radiation of phyla.</title>
        <authorList>
            <person name="Brown C.T."/>
            <person name="Hug L.A."/>
            <person name="Thomas B.C."/>
            <person name="Sharon I."/>
            <person name="Castelle C.J."/>
            <person name="Singh A."/>
            <person name="Wilkins M.J."/>
            <person name="Williams K.H."/>
            <person name="Banfield J.F."/>
        </authorList>
    </citation>
    <scope>NUCLEOTIDE SEQUENCE [LARGE SCALE GENOMIC DNA]</scope>
</reference>
<gene>
    <name evidence="1" type="ORF">UW57_C0002G0111</name>
</gene>
<dbReference type="AlphaFoldDB" id="A0A0G1IXX1"/>
<organism evidence="1 2">
    <name type="scientific">Candidatus Giovannonibacteria bacterium GW2011_GWA1_44_29</name>
    <dbReference type="NCBI Taxonomy" id="1618646"/>
    <lineage>
        <taxon>Bacteria</taxon>
        <taxon>Candidatus Giovannoniibacteriota</taxon>
    </lineage>
</organism>
<accession>A0A0G1IXX1</accession>
<proteinExistence type="predicted"/>
<evidence type="ECO:0000313" key="2">
    <source>
        <dbReference type="Proteomes" id="UP000034652"/>
    </source>
</evidence>
<comment type="caution">
    <text evidence="1">The sequence shown here is derived from an EMBL/GenBank/DDBJ whole genome shotgun (WGS) entry which is preliminary data.</text>
</comment>